<feature type="signal peptide" evidence="1">
    <location>
        <begin position="1"/>
        <end position="17"/>
    </location>
</feature>
<gene>
    <name evidence="2" type="ORF">DFA_11899</name>
</gene>
<proteinExistence type="predicted"/>
<accession>F4QEM1</accession>
<dbReference type="GeneID" id="14865942"/>
<dbReference type="EMBL" id="GL883029">
    <property type="protein sequence ID" value="EGG14132.1"/>
    <property type="molecule type" value="Genomic_DNA"/>
</dbReference>
<feature type="chain" id="PRO_5003314023" evidence="1">
    <location>
        <begin position="18"/>
        <end position="109"/>
    </location>
</feature>
<evidence type="ECO:0000313" key="2">
    <source>
        <dbReference type="EMBL" id="EGG14132.1"/>
    </source>
</evidence>
<organism evidence="2 3">
    <name type="scientific">Cavenderia fasciculata</name>
    <name type="common">Slime mold</name>
    <name type="synonym">Dictyostelium fasciculatum</name>
    <dbReference type="NCBI Taxonomy" id="261658"/>
    <lineage>
        <taxon>Eukaryota</taxon>
        <taxon>Amoebozoa</taxon>
        <taxon>Evosea</taxon>
        <taxon>Eumycetozoa</taxon>
        <taxon>Dictyostelia</taxon>
        <taxon>Acytosteliales</taxon>
        <taxon>Cavenderiaceae</taxon>
        <taxon>Cavenderia</taxon>
    </lineage>
</organism>
<sequence length="109" mass="12219">MKSTILFIVLIIATVYSQQIVNVQQLYKTLYIQHTPEDMNWSFNSLVNGGLLIDMKQYCDAEPGILSCTLPNIPDCESISLVGSIAGQGETNVHMVTEFNCTVYHLDEF</sequence>
<name>F4QEM1_CACFS</name>
<evidence type="ECO:0000256" key="1">
    <source>
        <dbReference type="SAM" id="SignalP"/>
    </source>
</evidence>
<dbReference type="Proteomes" id="UP000007797">
    <property type="component" value="Unassembled WGS sequence"/>
</dbReference>
<reference evidence="3" key="1">
    <citation type="journal article" date="2011" name="Genome Res.">
        <title>Phylogeny-wide analysis of social amoeba genomes highlights ancient origins for complex intercellular communication.</title>
        <authorList>
            <person name="Heidel A.J."/>
            <person name="Lawal H.M."/>
            <person name="Felder M."/>
            <person name="Schilde C."/>
            <person name="Helps N.R."/>
            <person name="Tunggal B."/>
            <person name="Rivero F."/>
            <person name="John U."/>
            <person name="Schleicher M."/>
            <person name="Eichinger L."/>
            <person name="Platzer M."/>
            <person name="Noegel A.A."/>
            <person name="Schaap P."/>
            <person name="Gloeckner G."/>
        </authorList>
    </citation>
    <scope>NUCLEOTIDE SEQUENCE [LARGE SCALE GENOMIC DNA]</scope>
    <source>
        <strain evidence="3">SH3</strain>
    </source>
</reference>
<keyword evidence="3" id="KW-1185">Reference proteome</keyword>
<protein>
    <submittedName>
        <fullName evidence="2">Uncharacterized protein</fullName>
    </submittedName>
</protein>
<evidence type="ECO:0000313" key="3">
    <source>
        <dbReference type="Proteomes" id="UP000007797"/>
    </source>
</evidence>
<dbReference type="AlphaFoldDB" id="F4QEM1"/>
<dbReference type="KEGG" id="dfa:DFA_11899"/>
<keyword evidence="1" id="KW-0732">Signal</keyword>
<dbReference type="RefSeq" id="XP_004350840.1">
    <property type="nucleotide sequence ID" value="XM_004350789.1"/>
</dbReference>